<reference evidence="2" key="1">
    <citation type="journal article" date="2008" name="J. Bacteriol.">
        <title>Genome sequence of the streptomycin-producing microorganism Streptomyces griseus IFO 13350.</title>
        <authorList>
            <person name="Ohnishi Y."/>
            <person name="Ishikawa J."/>
            <person name="Hara H."/>
            <person name="Suzuki H."/>
            <person name="Ikenoya M."/>
            <person name="Ikeda H."/>
            <person name="Yamashita A."/>
            <person name="Hattori M."/>
            <person name="Horinouchi S."/>
        </authorList>
    </citation>
    <scope>NUCLEOTIDE SEQUENCE [LARGE SCALE GENOMIC DNA]</scope>
    <source>
        <strain evidence="2">JCM 4626 / NBRC 13350</strain>
    </source>
</reference>
<gene>
    <name evidence="1" type="ordered locus">SGR_2050</name>
</gene>
<evidence type="ECO:0000313" key="2">
    <source>
        <dbReference type="Proteomes" id="UP000001685"/>
    </source>
</evidence>
<sequence length="155" mass="16934">MTAEQQTGTCRGCHQERALAEDGTVVHHEVAALGACDGSDHYPLGPRLLACAWTARYRVDGRDHARIPFYADKGTYALRGTLSEARAEAEPHIRARLAELNDTTPDRIHRLSFSICAVTRGKGSEDVYGVYTKPVPEYTIRKGPRGDNGAAAHAF</sequence>
<dbReference type="PATRIC" id="fig|455632.4.peg.2082"/>
<dbReference type="AlphaFoldDB" id="B1VZZ0"/>
<evidence type="ECO:0000313" key="1">
    <source>
        <dbReference type="EMBL" id="BAG18879.1"/>
    </source>
</evidence>
<protein>
    <submittedName>
        <fullName evidence="1">Uncharacterized protein</fullName>
    </submittedName>
</protein>
<name>B1VZZ0_STRGG</name>
<dbReference type="Proteomes" id="UP000001685">
    <property type="component" value="Chromosome"/>
</dbReference>
<dbReference type="KEGG" id="sgr:SGR_2050"/>
<dbReference type="RefSeq" id="WP_012378947.1">
    <property type="nucleotide sequence ID" value="NC_010572.1"/>
</dbReference>
<dbReference type="EMBL" id="AP009493">
    <property type="protein sequence ID" value="BAG18879.1"/>
    <property type="molecule type" value="Genomic_DNA"/>
</dbReference>
<organism evidence="1 2">
    <name type="scientific">Streptomyces griseus subsp. griseus (strain JCM 4626 / CBS 651.72 / NBRC 13350 / KCC S-0626 / ISP 5235)</name>
    <dbReference type="NCBI Taxonomy" id="455632"/>
    <lineage>
        <taxon>Bacteria</taxon>
        <taxon>Bacillati</taxon>
        <taxon>Actinomycetota</taxon>
        <taxon>Actinomycetes</taxon>
        <taxon>Kitasatosporales</taxon>
        <taxon>Streptomycetaceae</taxon>
        <taxon>Streptomyces</taxon>
    </lineage>
</organism>
<dbReference type="HOGENOM" id="CLU_1694539_0_0_11"/>
<proteinExistence type="predicted"/>
<accession>B1VZZ0</accession>